<dbReference type="OrthoDB" id="409357at2759"/>
<name>A0A812P7C6_9DINO</name>
<comment type="caution">
    <text evidence="1">The sequence shown here is derived from an EMBL/GenBank/DDBJ whole genome shotgun (WGS) entry which is preliminary data.</text>
</comment>
<reference evidence="1" key="1">
    <citation type="submission" date="2021-02" db="EMBL/GenBank/DDBJ databases">
        <authorList>
            <person name="Dougan E. K."/>
            <person name="Rhodes N."/>
            <person name="Thang M."/>
            <person name="Chan C."/>
        </authorList>
    </citation>
    <scope>NUCLEOTIDE SEQUENCE</scope>
</reference>
<dbReference type="EMBL" id="CAJNJA010014465">
    <property type="protein sequence ID" value="CAE7342976.1"/>
    <property type="molecule type" value="Genomic_DNA"/>
</dbReference>
<protein>
    <submittedName>
        <fullName evidence="1">Uncharacterized protein</fullName>
    </submittedName>
</protein>
<accession>A0A812P7C6</accession>
<organism evidence="1 2">
    <name type="scientific">Symbiodinium necroappetens</name>
    <dbReference type="NCBI Taxonomy" id="1628268"/>
    <lineage>
        <taxon>Eukaryota</taxon>
        <taxon>Sar</taxon>
        <taxon>Alveolata</taxon>
        <taxon>Dinophyceae</taxon>
        <taxon>Suessiales</taxon>
        <taxon>Symbiodiniaceae</taxon>
        <taxon>Symbiodinium</taxon>
    </lineage>
</organism>
<dbReference type="Proteomes" id="UP000601435">
    <property type="component" value="Unassembled WGS sequence"/>
</dbReference>
<sequence length="563" mass="62558">MSSFRQLAVVTFVICCGADRPKDFAAIMDELTGPVARASCVESMLDSIEGSMGVKTRHWIEGQVPTFEAALQPLFTSLPSRQGQPGQLSQRVAMYALHRVFVDERGWFLHSLEEHSLHGEAPLPPITSILQNQIPSSAEQAFQACFQNGAYMKELAVLAATLDNLVHQEVLARTMSVFKANKLPLFGSVRVDQMDTALEQVMMSYILEEGGSASAFEAYVSGNLSISDRYPNWAELQRFLHHIEGVVMPAKSTHLKFDDLSNLIHELQVHFGRWQDGECQEQMRELRKMEIEECPGHVNLRDFYAANLYHNKWQFSESADYLRVVGALEESEPDSPRVIMSNYVQGPNNCVASSRYYSQCCMNPCSSHLSSLEKAVAGSEVSPELLQSAISMVLPKPEASQSELWDRLRKIARDGKVALHGSSFAEWLHWAYPRDCPAVSGGPTPRQEKPTEYTARTGLPTDFPEHDMRSFVEQGPKPASQCHLKWQVSGGLESWDESELERRSTGRLLLAAHEQVLQILRPSAPIAAGATVAAAAMLCALWLRPRSACNAPSCDLLVTHASQ</sequence>
<gene>
    <name evidence="1" type="ORF">SNEC2469_LOCUS8856</name>
</gene>
<dbReference type="AlphaFoldDB" id="A0A812P7C6"/>
<keyword evidence="2" id="KW-1185">Reference proteome</keyword>
<evidence type="ECO:0000313" key="2">
    <source>
        <dbReference type="Proteomes" id="UP000601435"/>
    </source>
</evidence>
<evidence type="ECO:0000313" key="1">
    <source>
        <dbReference type="EMBL" id="CAE7342976.1"/>
    </source>
</evidence>
<proteinExistence type="predicted"/>